<keyword evidence="11 18" id="KW-1133">Transmembrane helix</keyword>
<dbReference type="CDD" id="cd23509">
    <property type="entry name" value="Gnk2-like"/>
    <property type="match status" value="2"/>
</dbReference>
<keyword evidence="3" id="KW-0597">Phosphoprotein</keyword>
<accession>A0A1S3V0T3</accession>
<evidence type="ECO:0000256" key="9">
    <source>
        <dbReference type="ARBA" id="ARBA00022777"/>
    </source>
</evidence>
<dbReference type="FunFam" id="3.30.430.20:FF:000012">
    <property type="entry name" value="Cysteine-rich receptor-like protein kinase 25"/>
    <property type="match status" value="1"/>
</dbReference>
<keyword evidence="22" id="KW-1185">Reference proteome</keyword>
<evidence type="ECO:0000256" key="19">
    <source>
        <dbReference type="SAM" id="SignalP"/>
    </source>
</evidence>
<evidence type="ECO:0000256" key="15">
    <source>
        <dbReference type="ARBA" id="ARBA00047558"/>
    </source>
</evidence>
<dbReference type="Gene3D" id="1.10.510.10">
    <property type="entry name" value="Transferase(Phosphotransferase) domain 1"/>
    <property type="match status" value="1"/>
</dbReference>
<protein>
    <submittedName>
        <fullName evidence="23">Receptor-like protein kinase At4g00960</fullName>
    </submittedName>
</protein>
<keyword evidence="4" id="KW-0808">Transferase</keyword>
<reference evidence="23" key="2">
    <citation type="submission" date="2025-08" db="UniProtKB">
        <authorList>
            <consortium name="RefSeq"/>
        </authorList>
    </citation>
    <scope>IDENTIFICATION</scope>
    <source>
        <tissue evidence="23">Leaf</tissue>
    </source>
</reference>
<dbReference type="InterPro" id="IPR002902">
    <property type="entry name" value="GNK2"/>
</dbReference>
<feature type="signal peptide" evidence="19">
    <location>
        <begin position="1"/>
        <end position="17"/>
    </location>
</feature>
<evidence type="ECO:0000313" key="23">
    <source>
        <dbReference type="RefSeq" id="XP_014511951.1"/>
    </source>
</evidence>
<evidence type="ECO:0000256" key="10">
    <source>
        <dbReference type="ARBA" id="ARBA00022840"/>
    </source>
</evidence>
<feature type="domain" description="Protein kinase" evidence="20">
    <location>
        <begin position="333"/>
        <end position="610"/>
    </location>
</feature>
<evidence type="ECO:0000256" key="8">
    <source>
        <dbReference type="ARBA" id="ARBA00022741"/>
    </source>
</evidence>
<gene>
    <name evidence="23" type="primary">LOC106770667</name>
</gene>
<comment type="catalytic activity">
    <reaction evidence="16">
        <text>L-threonyl-[protein] + ATP = O-phospho-L-threonyl-[protein] + ADP + H(+)</text>
        <dbReference type="Rhea" id="RHEA:46608"/>
        <dbReference type="Rhea" id="RHEA-COMP:11060"/>
        <dbReference type="Rhea" id="RHEA-COMP:11605"/>
        <dbReference type="ChEBI" id="CHEBI:15378"/>
        <dbReference type="ChEBI" id="CHEBI:30013"/>
        <dbReference type="ChEBI" id="CHEBI:30616"/>
        <dbReference type="ChEBI" id="CHEBI:61977"/>
        <dbReference type="ChEBI" id="CHEBI:456216"/>
    </reaction>
</comment>
<keyword evidence="12 18" id="KW-0472">Membrane</keyword>
<evidence type="ECO:0000256" key="13">
    <source>
        <dbReference type="ARBA" id="ARBA00023170"/>
    </source>
</evidence>
<dbReference type="InterPro" id="IPR000719">
    <property type="entry name" value="Prot_kinase_dom"/>
</dbReference>
<dbReference type="FunFam" id="3.30.430.20:FF:000013">
    <property type="entry name" value="Cysteine-rich RLK (RECEPTOR-like protein kinase) 23"/>
    <property type="match status" value="1"/>
</dbReference>
<keyword evidence="2" id="KW-0723">Serine/threonine-protein kinase</keyword>
<proteinExistence type="predicted"/>
<dbReference type="Pfam" id="PF00069">
    <property type="entry name" value="Pkinase"/>
    <property type="match status" value="1"/>
</dbReference>
<sequence length="658" mass="74247">MASFIFFISLCFTAARAQGLQYQYQVCSRNKFTPNSTFQTHLTTLFSSLSSKASNNVQFFNNTVTGTNPSDTVYGLFMCRGDIPSDLCNNCVGNATQRLSTHPDCSSSIEAVVYYDECIVRYSNLSFFGTADMEVSSGYVLASPINMTNQESFKRLVYVSLNETADEAMSSGSDGKKFATKETDIDIFQKLYCLAQCTPDLSPRDCRSCLNSLINSDLPRCCAGRQGGRVLYPNCVIRFEIYPFYRSLGSAPTPTPPPPKLGENNSSRSRTIILVVVPIVSLAILSAFCYYFLRRRARKRSKHLLKENFGEESSILEGLQFDLSTVKLATNNFSNESEIGKGGFGEVYKGILPDGRHIAVKRLSIGSKQGSVEFKNEILLIAKLQHRNLVAFMGFCLEEQEKILIYEYVPNHSLDYLLFGTEQEKLNWHHRYKIIKGTAAGILYLHDYSRLKIIHRDLKPSNILLDENMNPKISDFGLARIFDVDQNRAETDRIVGTYGYMSPEYAMLGQFSEKSDVFSFGIIVLEIITGKKNAHSYESHRMEEGLMTEVWREWKNERPMGILDQNMKENYSESEVVRCLQIGLLCVQENPNIRPTMGRVVSYLNNHSLELPSPQEPAFFSHGIDKRAMQQGSSSSFSANSSMPFSVNEMSTSNFYPR</sequence>
<evidence type="ECO:0000256" key="16">
    <source>
        <dbReference type="ARBA" id="ARBA00047951"/>
    </source>
</evidence>
<dbReference type="InterPro" id="IPR038408">
    <property type="entry name" value="GNK2_sf"/>
</dbReference>
<dbReference type="CDD" id="cd14066">
    <property type="entry name" value="STKc_IRAK"/>
    <property type="match status" value="1"/>
</dbReference>
<evidence type="ECO:0000259" key="21">
    <source>
        <dbReference type="PROSITE" id="PS51473"/>
    </source>
</evidence>
<keyword evidence="14" id="KW-0325">Glycoprotein</keyword>
<keyword evidence="5 18" id="KW-0812">Transmembrane</keyword>
<feature type="chain" id="PRO_5010208381" evidence="19">
    <location>
        <begin position="18"/>
        <end position="658"/>
    </location>
</feature>
<dbReference type="PROSITE" id="PS00107">
    <property type="entry name" value="PROTEIN_KINASE_ATP"/>
    <property type="match status" value="1"/>
</dbReference>
<feature type="transmembrane region" description="Helical" evidence="18">
    <location>
        <begin position="272"/>
        <end position="293"/>
    </location>
</feature>
<dbReference type="SMART" id="SM00220">
    <property type="entry name" value="S_TKc"/>
    <property type="match status" value="1"/>
</dbReference>
<keyword evidence="7" id="KW-0677">Repeat</keyword>
<evidence type="ECO:0000256" key="4">
    <source>
        <dbReference type="ARBA" id="ARBA00022679"/>
    </source>
</evidence>
<evidence type="ECO:0000256" key="3">
    <source>
        <dbReference type="ARBA" id="ARBA00022553"/>
    </source>
</evidence>
<dbReference type="GeneID" id="106770667"/>
<evidence type="ECO:0000256" key="6">
    <source>
        <dbReference type="ARBA" id="ARBA00022729"/>
    </source>
</evidence>
<dbReference type="PANTHER" id="PTHR27002">
    <property type="entry name" value="RECEPTOR-LIKE SERINE/THREONINE-PROTEIN KINASE SD1-8"/>
    <property type="match status" value="1"/>
</dbReference>
<evidence type="ECO:0000256" key="17">
    <source>
        <dbReference type="PROSITE-ProRule" id="PRU10141"/>
    </source>
</evidence>
<evidence type="ECO:0000259" key="20">
    <source>
        <dbReference type="PROSITE" id="PS50011"/>
    </source>
</evidence>
<evidence type="ECO:0000256" key="12">
    <source>
        <dbReference type="ARBA" id="ARBA00023136"/>
    </source>
</evidence>
<dbReference type="PANTHER" id="PTHR27002:SF847">
    <property type="entry name" value="CYSTEINE-RICH RECEPTOR-KINASE-LIKE PROTEIN"/>
    <property type="match status" value="1"/>
</dbReference>
<comment type="subcellular location">
    <subcellularLocation>
        <location evidence="1">Membrane</location>
        <topology evidence="1">Single-pass membrane protein</topology>
    </subcellularLocation>
</comment>
<dbReference type="InterPro" id="IPR017441">
    <property type="entry name" value="Protein_kinase_ATP_BS"/>
</dbReference>
<reference evidence="22" key="1">
    <citation type="journal article" date="2014" name="Nat. Commun.">
        <title>Genome sequence of mungbean and insights into evolution within Vigna species.</title>
        <authorList>
            <person name="Kang Y.J."/>
            <person name="Kim S.K."/>
            <person name="Kim M.Y."/>
            <person name="Lestari P."/>
            <person name="Kim K.H."/>
            <person name="Ha B.K."/>
            <person name="Jun T.H."/>
            <person name="Hwang W.J."/>
            <person name="Lee T."/>
            <person name="Lee J."/>
            <person name="Shim S."/>
            <person name="Yoon M.Y."/>
            <person name="Jang Y.E."/>
            <person name="Han K.S."/>
            <person name="Taeprayoon P."/>
            <person name="Yoon N."/>
            <person name="Somta P."/>
            <person name="Tanya P."/>
            <person name="Kim K.S."/>
            <person name="Gwag J.G."/>
            <person name="Moon J.K."/>
            <person name="Lee Y.H."/>
            <person name="Park B.S."/>
            <person name="Bombarely A."/>
            <person name="Doyle J.J."/>
            <person name="Jackson S.A."/>
            <person name="Schafleitner R."/>
            <person name="Srinives P."/>
            <person name="Varshney R.K."/>
            <person name="Lee S.H."/>
        </authorList>
    </citation>
    <scope>NUCLEOTIDE SEQUENCE [LARGE SCALE GENOMIC DNA]</scope>
    <source>
        <strain evidence="22">cv. VC1973A</strain>
    </source>
</reference>
<evidence type="ECO:0000256" key="7">
    <source>
        <dbReference type="ARBA" id="ARBA00022737"/>
    </source>
</evidence>
<dbReference type="InterPro" id="IPR008271">
    <property type="entry name" value="Ser/Thr_kinase_AS"/>
</dbReference>
<evidence type="ECO:0000256" key="1">
    <source>
        <dbReference type="ARBA" id="ARBA00004167"/>
    </source>
</evidence>
<dbReference type="PROSITE" id="PS00108">
    <property type="entry name" value="PROTEIN_KINASE_ST"/>
    <property type="match status" value="1"/>
</dbReference>
<dbReference type="Pfam" id="PF01657">
    <property type="entry name" value="Stress-antifung"/>
    <property type="match status" value="2"/>
</dbReference>
<dbReference type="AlphaFoldDB" id="A0A1S3V0T3"/>
<dbReference type="PROSITE" id="PS50011">
    <property type="entry name" value="PROTEIN_KINASE_DOM"/>
    <property type="match status" value="1"/>
</dbReference>
<evidence type="ECO:0000256" key="11">
    <source>
        <dbReference type="ARBA" id="ARBA00022989"/>
    </source>
</evidence>
<keyword evidence="13" id="KW-0675">Receptor</keyword>
<keyword evidence="8 17" id="KW-0547">Nucleotide-binding</keyword>
<keyword evidence="10 17" id="KW-0067">ATP-binding</keyword>
<evidence type="ECO:0000313" key="22">
    <source>
        <dbReference type="Proteomes" id="UP000087766"/>
    </source>
</evidence>
<evidence type="ECO:0000256" key="18">
    <source>
        <dbReference type="SAM" id="Phobius"/>
    </source>
</evidence>
<feature type="domain" description="Gnk2-homologous" evidence="21">
    <location>
        <begin position="135"/>
        <end position="244"/>
    </location>
</feature>
<dbReference type="RefSeq" id="XP_014511951.1">
    <property type="nucleotide sequence ID" value="XM_014656465.2"/>
</dbReference>
<evidence type="ECO:0000256" key="14">
    <source>
        <dbReference type="ARBA" id="ARBA00023180"/>
    </source>
</evidence>
<dbReference type="FunFam" id="1.10.510.10:FF:000129">
    <property type="entry name" value="cysteine-rich receptor-like protein kinase 10"/>
    <property type="match status" value="1"/>
</dbReference>
<dbReference type="Proteomes" id="UP000087766">
    <property type="component" value="Chromosome 8"/>
</dbReference>
<dbReference type="InterPro" id="IPR011009">
    <property type="entry name" value="Kinase-like_dom_sf"/>
</dbReference>
<dbReference type="OrthoDB" id="4062651at2759"/>
<dbReference type="GO" id="GO:0042742">
    <property type="term" value="P:defense response to bacterium"/>
    <property type="evidence" value="ECO:0007669"/>
    <property type="project" value="TreeGrafter"/>
</dbReference>
<dbReference type="SUPFAM" id="SSF56112">
    <property type="entry name" value="Protein kinase-like (PK-like)"/>
    <property type="match status" value="1"/>
</dbReference>
<dbReference type="Gene3D" id="3.30.430.20">
    <property type="entry name" value="Gnk2 domain, C-X8-C-X2-C motif"/>
    <property type="match status" value="2"/>
</dbReference>
<organism evidence="22 23">
    <name type="scientific">Vigna radiata var. radiata</name>
    <name type="common">Mung bean</name>
    <name type="synonym">Phaseolus aureus</name>
    <dbReference type="NCBI Taxonomy" id="3916"/>
    <lineage>
        <taxon>Eukaryota</taxon>
        <taxon>Viridiplantae</taxon>
        <taxon>Streptophyta</taxon>
        <taxon>Embryophyta</taxon>
        <taxon>Tracheophyta</taxon>
        <taxon>Spermatophyta</taxon>
        <taxon>Magnoliopsida</taxon>
        <taxon>eudicotyledons</taxon>
        <taxon>Gunneridae</taxon>
        <taxon>Pentapetalae</taxon>
        <taxon>rosids</taxon>
        <taxon>fabids</taxon>
        <taxon>Fabales</taxon>
        <taxon>Fabaceae</taxon>
        <taxon>Papilionoideae</taxon>
        <taxon>50 kb inversion clade</taxon>
        <taxon>NPAAA clade</taxon>
        <taxon>indigoferoid/millettioid clade</taxon>
        <taxon>Phaseoleae</taxon>
        <taxon>Vigna</taxon>
    </lineage>
</organism>
<dbReference type="GO" id="GO:0004674">
    <property type="term" value="F:protein serine/threonine kinase activity"/>
    <property type="evidence" value="ECO:0007669"/>
    <property type="project" value="UniProtKB-KW"/>
</dbReference>
<dbReference type="GO" id="GO:0005524">
    <property type="term" value="F:ATP binding"/>
    <property type="evidence" value="ECO:0007669"/>
    <property type="project" value="UniProtKB-UniRule"/>
</dbReference>
<feature type="domain" description="Gnk2-homologous" evidence="21">
    <location>
        <begin position="20"/>
        <end position="127"/>
    </location>
</feature>
<name>A0A1S3V0T3_VIGRR</name>
<dbReference type="KEGG" id="vra:106770667"/>
<comment type="catalytic activity">
    <reaction evidence="15">
        <text>L-seryl-[protein] + ATP = O-phospho-L-seryl-[protein] + ADP + H(+)</text>
        <dbReference type="Rhea" id="RHEA:17989"/>
        <dbReference type="Rhea" id="RHEA-COMP:9863"/>
        <dbReference type="Rhea" id="RHEA-COMP:11604"/>
        <dbReference type="ChEBI" id="CHEBI:15378"/>
        <dbReference type="ChEBI" id="CHEBI:29999"/>
        <dbReference type="ChEBI" id="CHEBI:30616"/>
        <dbReference type="ChEBI" id="CHEBI:83421"/>
        <dbReference type="ChEBI" id="CHEBI:456216"/>
    </reaction>
</comment>
<dbReference type="GO" id="GO:0005886">
    <property type="term" value="C:plasma membrane"/>
    <property type="evidence" value="ECO:0007669"/>
    <property type="project" value="TreeGrafter"/>
</dbReference>
<keyword evidence="6 19" id="KW-0732">Signal</keyword>
<dbReference type="Gene3D" id="3.30.200.20">
    <property type="entry name" value="Phosphorylase Kinase, domain 1"/>
    <property type="match status" value="1"/>
</dbReference>
<evidence type="ECO:0000256" key="2">
    <source>
        <dbReference type="ARBA" id="ARBA00022527"/>
    </source>
</evidence>
<keyword evidence="9" id="KW-0418">Kinase</keyword>
<evidence type="ECO:0000256" key="5">
    <source>
        <dbReference type="ARBA" id="ARBA00022692"/>
    </source>
</evidence>
<dbReference type="PROSITE" id="PS51473">
    <property type="entry name" value="GNK2"/>
    <property type="match status" value="2"/>
</dbReference>
<dbReference type="FunFam" id="3.30.200.20:FF:000727">
    <property type="entry name" value="Cysteine-rich RLK (RECEPTOR-like protein kinase) 23"/>
    <property type="match status" value="1"/>
</dbReference>
<feature type="binding site" evidence="17">
    <location>
        <position position="361"/>
    </location>
    <ligand>
        <name>ATP</name>
        <dbReference type="ChEBI" id="CHEBI:30616"/>
    </ligand>
</feature>